<feature type="transmembrane region" description="Helical" evidence="1">
    <location>
        <begin position="6"/>
        <end position="27"/>
    </location>
</feature>
<organism evidence="2 3">
    <name type="scientific">Luteibacter yeojuensis</name>
    <dbReference type="NCBI Taxonomy" id="345309"/>
    <lineage>
        <taxon>Bacteria</taxon>
        <taxon>Pseudomonadati</taxon>
        <taxon>Pseudomonadota</taxon>
        <taxon>Gammaproteobacteria</taxon>
        <taxon>Lysobacterales</taxon>
        <taxon>Rhodanobacteraceae</taxon>
        <taxon>Luteibacter</taxon>
    </lineage>
</organism>
<protein>
    <submittedName>
        <fullName evidence="2">Membrane protein</fullName>
    </submittedName>
</protein>
<comment type="caution">
    <text evidence="2">The sequence shown here is derived from an EMBL/GenBank/DDBJ whole genome shotgun (WGS) entry which is preliminary data.</text>
</comment>
<accession>A0A0F3KQE4</accession>
<dbReference type="Proteomes" id="UP000033651">
    <property type="component" value="Unassembled WGS sequence"/>
</dbReference>
<gene>
    <name evidence="2" type="ORF">VI08_11570</name>
</gene>
<dbReference type="Pfam" id="PF06993">
    <property type="entry name" value="DUF1304"/>
    <property type="match status" value="1"/>
</dbReference>
<dbReference type="RefSeq" id="WP_045829746.1">
    <property type="nucleotide sequence ID" value="NZ_JZRB01000023.1"/>
</dbReference>
<keyword evidence="1" id="KW-0812">Transmembrane</keyword>
<evidence type="ECO:0000313" key="3">
    <source>
        <dbReference type="Proteomes" id="UP000033651"/>
    </source>
</evidence>
<dbReference type="PANTHER" id="PTHR38446:SF1">
    <property type="entry name" value="BLL0914 PROTEIN"/>
    <property type="match status" value="1"/>
</dbReference>
<feature type="transmembrane region" description="Helical" evidence="1">
    <location>
        <begin position="73"/>
        <end position="93"/>
    </location>
</feature>
<feature type="transmembrane region" description="Helical" evidence="1">
    <location>
        <begin position="100"/>
        <end position="118"/>
    </location>
</feature>
<reference evidence="2 3" key="1">
    <citation type="submission" date="2015-03" db="EMBL/GenBank/DDBJ databases">
        <title>Draft genome sequence of Luteibacter yeojuensis strain SU11.</title>
        <authorList>
            <person name="Sulaiman J."/>
            <person name="Priya K."/>
            <person name="Chan K.-G."/>
        </authorList>
    </citation>
    <scope>NUCLEOTIDE SEQUENCE [LARGE SCALE GENOMIC DNA]</scope>
    <source>
        <strain evidence="2 3">SU11</strain>
    </source>
</reference>
<feature type="transmembrane region" description="Helical" evidence="1">
    <location>
        <begin position="48"/>
        <end position="67"/>
    </location>
</feature>
<proteinExistence type="predicted"/>
<dbReference type="OrthoDB" id="9803832at2"/>
<keyword evidence="1" id="KW-0472">Membrane</keyword>
<dbReference type="EMBL" id="JZRB01000023">
    <property type="protein sequence ID" value="KJV33172.1"/>
    <property type="molecule type" value="Genomic_DNA"/>
</dbReference>
<evidence type="ECO:0000313" key="2">
    <source>
        <dbReference type="EMBL" id="KJV33172.1"/>
    </source>
</evidence>
<keyword evidence="1" id="KW-1133">Transmembrane helix</keyword>
<name>A0A0F3KQE4_9GAMM</name>
<keyword evidence="3" id="KW-1185">Reference proteome</keyword>
<dbReference type="PANTHER" id="PTHR38446">
    <property type="entry name" value="BLL0914 PROTEIN"/>
    <property type="match status" value="1"/>
</dbReference>
<sequence length="119" mass="12908">MTLLATLLTALVILIHVYIVVLEMVLWRSRGPRVFGITREFAQQSAALASNQGLYNGFLVLALVLGLALREPYATAFVFYGLGCVVVAGLWGGFTASRRILYVQALPAALALAAQWLAR</sequence>
<dbReference type="AlphaFoldDB" id="A0A0F3KQE4"/>
<dbReference type="PATRIC" id="fig|345309.4.peg.1660"/>
<dbReference type="InterPro" id="IPR009732">
    <property type="entry name" value="DUF1304"/>
</dbReference>
<evidence type="ECO:0000256" key="1">
    <source>
        <dbReference type="SAM" id="Phobius"/>
    </source>
</evidence>